<evidence type="ECO:0000256" key="5">
    <source>
        <dbReference type="ARBA" id="ARBA00013200"/>
    </source>
</evidence>
<dbReference type="EMBL" id="CP044427">
    <property type="protein sequence ID" value="QFG69940.1"/>
    <property type="molecule type" value="Genomic_DNA"/>
</dbReference>
<keyword evidence="12 19" id="KW-1133">Transmembrane helix</keyword>
<evidence type="ECO:0000256" key="7">
    <source>
        <dbReference type="ARBA" id="ARBA00022475"/>
    </source>
</evidence>
<keyword evidence="10 19" id="KW-0812">Transmembrane</keyword>
<feature type="transmembrane region" description="Helical" evidence="19">
    <location>
        <begin position="203"/>
        <end position="226"/>
    </location>
</feature>
<dbReference type="GO" id="GO:0009236">
    <property type="term" value="P:cobalamin biosynthetic process"/>
    <property type="evidence" value="ECO:0007669"/>
    <property type="project" value="UniProtKB-UniRule"/>
</dbReference>
<dbReference type="KEGG" id="serw:FY030_15600"/>
<dbReference type="GO" id="GO:0005886">
    <property type="term" value="C:plasma membrane"/>
    <property type="evidence" value="ECO:0007669"/>
    <property type="project" value="UniProtKB-SubCell"/>
</dbReference>
<dbReference type="PANTHER" id="PTHR34148:SF1">
    <property type="entry name" value="ADENOSYLCOBINAMIDE-GDP RIBAZOLETRANSFERASE"/>
    <property type="match status" value="1"/>
</dbReference>
<evidence type="ECO:0000256" key="14">
    <source>
        <dbReference type="ARBA" id="ARBA00025228"/>
    </source>
</evidence>
<dbReference type="HAMAP" id="MF_00719">
    <property type="entry name" value="CobS"/>
    <property type="match status" value="1"/>
</dbReference>
<name>A0A5J6V7A2_9MICO</name>
<keyword evidence="9 19" id="KW-0808">Transferase</keyword>
<evidence type="ECO:0000256" key="3">
    <source>
        <dbReference type="ARBA" id="ARBA00004663"/>
    </source>
</evidence>
<gene>
    <name evidence="19 20" type="primary">cobS</name>
    <name evidence="20" type="ORF">FY030_15600</name>
</gene>
<feature type="transmembrane region" description="Helical" evidence="19">
    <location>
        <begin position="134"/>
        <end position="158"/>
    </location>
</feature>
<evidence type="ECO:0000256" key="15">
    <source>
        <dbReference type="ARBA" id="ARBA00032605"/>
    </source>
</evidence>
<evidence type="ECO:0000313" key="21">
    <source>
        <dbReference type="Proteomes" id="UP000326546"/>
    </source>
</evidence>
<comment type="subcellular location">
    <subcellularLocation>
        <location evidence="2 19">Cell membrane</location>
        <topology evidence="2 19">Multi-pass membrane protein</topology>
    </subcellularLocation>
</comment>
<dbReference type="GO" id="GO:0051073">
    <property type="term" value="F:adenosylcobinamide-GDP ribazoletransferase activity"/>
    <property type="evidence" value="ECO:0007669"/>
    <property type="project" value="UniProtKB-UniRule"/>
</dbReference>
<keyword evidence="8 19" id="KW-0169">Cobalamin biosynthesis</keyword>
<evidence type="ECO:0000256" key="4">
    <source>
        <dbReference type="ARBA" id="ARBA00010561"/>
    </source>
</evidence>
<feature type="transmembrane region" description="Helical" evidence="19">
    <location>
        <begin position="238"/>
        <end position="258"/>
    </location>
</feature>
<comment type="similarity">
    <text evidence="4 19">Belongs to the CobS family.</text>
</comment>
<accession>A0A5J6V7A2</accession>
<evidence type="ECO:0000256" key="2">
    <source>
        <dbReference type="ARBA" id="ARBA00004651"/>
    </source>
</evidence>
<comment type="catalytic activity">
    <reaction evidence="17 19">
        <text>alpha-ribazole + adenosylcob(III)inamide-GDP = adenosylcob(III)alamin + GMP + H(+)</text>
        <dbReference type="Rhea" id="RHEA:16049"/>
        <dbReference type="ChEBI" id="CHEBI:10329"/>
        <dbReference type="ChEBI" id="CHEBI:15378"/>
        <dbReference type="ChEBI" id="CHEBI:18408"/>
        <dbReference type="ChEBI" id="CHEBI:58115"/>
        <dbReference type="ChEBI" id="CHEBI:60487"/>
        <dbReference type="EC" id="2.7.8.26"/>
    </reaction>
</comment>
<dbReference type="NCBIfam" id="TIGR00317">
    <property type="entry name" value="cobS"/>
    <property type="match status" value="1"/>
</dbReference>
<feature type="transmembrane region" description="Helical" evidence="19">
    <location>
        <begin position="58"/>
        <end position="78"/>
    </location>
</feature>
<comment type="function">
    <text evidence="14 19">Joins adenosylcobinamide-GDP and alpha-ribazole to generate adenosylcobalamin (Ado-cobalamin). Also synthesizes adenosylcobalamin 5'-phosphate from adenosylcobinamide-GDP and alpha-ribazole 5'-phosphate.</text>
</comment>
<reference evidence="20 21" key="1">
    <citation type="submission" date="2019-09" db="EMBL/GenBank/DDBJ databases">
        <title>Serinicoccus pratensis sp. nov., isolated from meadow soil.</title>
        <authorList>
            <person name="Zhang W."/>
        </authorList>
    </citation>
    <scope>NUCLEOTIDE SEQUENCE [LARGE SCALE GENOMIC DNA]</scope>
    <source>
        <strain evidence="20 21">W204</strain>
    </source>
</reference>
<feature type="transmembrane region" description="Helical" evidence="19">
    <location>
        <begin position="179"/>
        <end position="197"/>
    </location>
</feature>
<comment type="catalytic activity">
    <reaction evidence="18 19">
        <text>alpha-ribazole 5'-phosphate + adenosylcob(III)inamide-GDP = adenosylcob(III)alamin 5'-phosphate + GMP + H(+)</text>
        <dbReference type="Rhea" id="RHEA:23560"/>
        <dbReference type="ChEBI" id="CHEBI:15378"/>
        <dbReference type="ChEBI" id="CHEBI:57918"/>
        <dbReference type="ChEBI" id="CHEBI:58115"/>
        <dbReference type="ChEBI" id="CHEBI:60487"/>
        <dbReference type="ChEBI" id="CHEBI:60493"/>
        <dbReference type="EC" id="2.7.8.26"/>
    </reaction>
</comment>
<evidence type="ECO:0000256" key="1">
    <source>
        <dbReference type="ARBA" id="ARBA00001946"/>
    </source>
</evidence>
<evidence type="ECO:0000256" key="16">
    <source>
        <dbReference type="ARBA" id="ARBA00032853"/>
    </source>
</evidence>
<dbReference type="PANTHER" id="PTHR34148">
    <property type="entry name" value="ADENOSYLCOBINAMIDE-GDP RIBAZOLETRANSFERASE"/>
    <property type="match status" value="1"/>
</dbReference>
<dbReference type="OrthoDB" id="9794223at2"/>
<dbReference type="Proteomes" id="UP000326546">
    <property type="component" value="Chromosome"/>
</dbReference>
<keyword evidence="21" id="KW-1185">Reference proteome</keyword>
<evidence type="ECO:0000256" key="12">
    <source>
        <dbReference type="ARBA" id="ARBA00022989"/>
    </source>
</evidence>
<keyword evidence="11 19" id="KW-0460">Magnesium</keyword>
<evidence type="ECO:0000313" key="20">
    <source>
        <dbReference type="EMBL" id="QFG69940.1"/>
    </source>
</evidence>
<dbReference type="Pfam" id="PF02654">
    <property type="entry name" value="CobS"/>
    <property type="match status" value="1"/>
</dbReference>
<dbReference type="RefSeq" id="WP_158062434.1">
    <property type="nucleotide sequence ID" value="NZ_CP044427.1"/>
</dbReference>
<dbReference type="GO" id="GO:0008818">
    <property type="term" value="F:cobalamin 5'-phosphate synthase activity"/>
    <property type="evidence" value="ECO:0007669"/>
    <property type="project" value="UniProtKB-UniRule"/>
</dbReference>
<dbReference type="AlphaFoldDB" id="A0A5J6V7A2"/>
<dbReference type="InterPro" id="IPR003805">
    <property type="entry name" value="CobS"/>
</dbReference>
<comment type="pathway">
    <text evidence="3 19">Cofactor biosynthesis; adenosylcobalamin biosynthesis; adenosylcobalamin from cob(II)yrinate a,c-diamide: step 7/7.</text>
</comment>
<feature type="transmembrane region" description="Helical" evidence="19">
    <location>
        <begin position="105"/>
        <end position="128"/>
    </location>
</feature>
<proteinExistence type="inferred from homology"/>
<evidence type="ECO:0000256" key="8">
    <source>
        <dbReference type="ARBA" id="ARBA00022573"/>
    </source>
</evidence>
<keyword evidence="7 19" id="KW-1003">Cell membrane</keyword>
<evidence type="ECO:0000256" key="18">
    <source>
        <dbReference type="ARBA" id="ARBA00049504"/>
    </source>
</evidence>
<evidence type="ECO:0000256" key="19">
    <source>
        <dbReference type="HAMAP-Rule" id="MF_00719"/>
    </source>
</evidence>
<comment type="cofactor">
    <cofactor evidence="1 19">
        <name>Mg(2+)</name>
        <dbReference type="ChEBI" id="CHEBI:18420"/>
    </cofactor>
</comment>
<evidence type="ECO:0000256" key="11">
    <source>
        <dbReference type="ARBA" id="ARBA00022842"/>
    </source>
</evidence>
<protein>
    <recommendedName>
        <fullName evidence="6 19">Adenosylcobinamide-GDP ribazoletransferase</fullName>
        <ecNumber evidence="5 19">2.7.8.26</ecNumber>
    </recommendedName>
    <alternativeName>
        <fullName evidence="16 19">Cobalamin synthase</fullName>
    </alternativeName>
    <alternativeName>
        <fullName evidence="15 19">Cobalamin-5'-phosphate synthase</fullName>
    </alternativeName>
</protein>
<evidence type="ECO:0000256" key="9">
    <source>
        <dbReference type="ARBA" id="ARBA00022679"/>
    </source>
</evidence>
<sequence>MSVLGSFLDAVAFLTRVPVPPRRRFDLARAAWAFPVVGGLLGLLLGTLGVLAADPLGWFVAAVVVVAVEVVLTGALHLDGLADCADGTGGADRQARLRIMKDHSVGVYGVAAVVLDVLLKVALIGGLLQTTAPGVAMITMTLAWTLSRAAMLPLAAWLPYARDEGTGRSLVEGLSAGRLWAGVLVAAVCGGAATWAGTGLTGAGVWILPLALLLAAALTALLVGAWARRTLGGVTGDVLGATAEVTLLAALLVGALLLA</sequence>
<keyword evidence="13 19" id="KW-0472">Membrane</keyword>
<evidence type="ECO:0000256" key="17">
    <source>
        <dbReference type="ARBA" id="ARBA00048623"/>
    </source>
</evidence>
<dbReference type="UniPathway" id="UPA00148">
    <property type="reaction ID" value="UER00238"/>
</dbReference>
<organism evidence="20 21">
    <name type="scientific">Ornithinimicrobium pratense</name>
    <dbReference type="NCBI Taxonomy" id="2593973"/>
    <lineage>
        <taxon>Bacteria</taxon>
        <taxon>Bacillati</taxon>
        <taxon>Actinomycetota</taxon>
        <taxon>Actinomycetes</taxon>
        <taxon>Micrococcales</taxon>
        <taxon>Ornithinimicrobiaceae</taxon>
        <taxon>Ornithinimicrobium</taxon>
    </lineage>
</organism>
<feature type="transmembrane region" description="Helical" evidence="19">
    <location>
        <begin position="30"/>
        <end position="52"/>
    </location>
</feature>
<evidence type="ECO:0000256" key="13">
    <source>
        <dbReference type="ARBA" id="ARBA00023136"/>
    </source>
</evidence>
<dbReference type="EC" id="2.7.8.26" evidence="5 19"/>
<evidence type="ECO:0000256" key="10">
    <source>
        <dbReference type="ARBA" id="ARBA00022692"/>
    </source>
</evidence>
<evidence type="ECO:0000256" key="6">
    <source>
        <dbReference type="ARBA" id="ARBA00015850"/>
    </source>
</evidence>